<dbReference type="PANTHER" id="PTHR43210:SF5">
    <property type="entry name" value="DETHIOBIOTIN SYNTHETASE"/>
    <property type="match status" value="1"/>
</dbReference>
<dbReference type="CDD" id="cd03109">
    <property type="entry name" value="DTBS"/>
    <property type="match status" value="1"/>
</dbReference>
<sequence>MSHHAYFVTGTDTDVGKTRIACALLHLARARGLSTAAGKPLASGAERYAEGLRNDDALALAAECRPSLPYAMVNPFTFAPAIAPHIAAREAGAALSLPAVAAPMRELLAQRADFSLIEGAGGWRVPIDDRHTLANLAQTLDLDVILVVGVRLGALNHARLSFEAIEADGLRVAGWVANLVDPGMACAPQASRLDANLASLAHWLPAPCLGVVPHLDAPTPAAVAAHLTLTPLIEASPRRAE</sequence>
<comment type="cofactor">
    <cofactor evidence="8">
        <name>Mg(2+)</name>
        <dbReference type="ChEBI" id="CHEBI:18420"/>
    </cofactor>
</comment>
<dbReference type="PANTHER" id="PTHR43210">
    <property type="entry name" value="DETHIOBIOTIN SYNTHETASE"/>
    <property type="match status" value="1"/>
</dbReference>
<dbReference type="InterPro" id="IPR027417">
    <property type="entry name" value="P-loop_NTPase"/>
</dbReference>
<dbReference type="GO" id="GO:0005829">
    <property type="term" value="C:cytosol"/>
    <property type="evidence" value="ECO:0007669"/>
    <property type="project" value="TreeGrafter"/>
</dbReference>
<reference evidence="9 10" key="1">
    <citation type="submission" date="2016-04" db="EMBL/GenBank/DDBJ databases">
        <title>Complete Genome Sequence of Halotalea alkalilenta IHB B 13600.</title>
        <authorList>
            <person name="Swarnkar M.K."/>
            <person name="Sharma A."/>
            <person name="Kaushal K."/>
            <person name="Soni R."/>
            <person name="Rana S."/>
            <person name="Singh A.K."/>
            <person name="Gulati A."/>
        </authorList>
    </citation>
    <scope>NUCLEOTIDE SEQUENCE [LARGE SCALE GENOMIC DNA]</scope>
    <source>
        <strain evidence="9 10">IHB B 13600</strain>
    </source>
</reference>
<evidence type="ECO:0000256" key="8">
    <source>
        <dbReference type="HAMAP-Rule" id="MF_00336"/>
    </source>
</evidence>
<keyword evidence="7 8" id="KW-0460">Magnesium</keyword>
<evidence type="ECO:0000256" key="2">
    <source>
        <dbReference type="ARBA" id="ARBA00022598"/>
    </source>
</evidence>
<dbReference type="FunFam" id="3.40.50.300:FF:000292">
    <property type="entry name" value="ATP-dependent dethiobiotin synthetase BioD"/>
    <property type="match status" value="1"/>
</dbReference>
<feature type="binding site" evidence="8">
    <location>
        <begin position="118"/>
        <end position="121"/>
    </location>
    <ligand>
        <name>ATP</name>
        <dbReference type="ChEBI" id="CHEBI:30616"/>
    </ligand>
</feature>
<keyword evidence="5 8" id="KW-0093">Biotin biosynthesis</keyword>
<feature type="binding site" evidence="8">
    <location>
        <position position="56"/>
    </location>
    <ligand>
        <name>ATP</name>
        <dbReference type="ChEBI" id="CHEBI:30616"/>
    </ligand>
</feature>
<feature type="binding site" evidence="8">
    <location>
        <begin position="213"/>
        <end position="215"/>
    </location>
    <ligand>
        <name>ATP</name>
        <dbReference type="ChEBI" id="CHEBI:30616"/>
    </ligand>
</feature>
<feature type="binding site" evidence="8">
    <location>
        <position position="43"/>
    </location>
    <ligand>
        <name>substrate</name>
    </ligand>
</feature>
<comment type="caution">
    <text evidence="8">Lacks conserved residue(s) required for the propagation of feature annotation.</text>
</comment>
<keyword evidence="10" id="KW-1185">Reference proteome</keyword>
<proteinExistence type="inferred from homology"/>
<dbReference type="GO" id="GO:0009102">
    <property type="term" value="P:biotin biosynthetic process"/>
    <property type="evidence" value="ECO:0007669"/>
    <property type="project" value="UniProtKB-UniRule"/>
</dbReference>
<evidence type="ECO:0000256" key="5">
    <source>
        <dbReference type="ARBA" id="ARBA00022756"/>
    </source>
</evidence>
<dbReference type="GO" id="GO:0005524">
    <property type="term" value="F:ATP binding"/>
    <property type="evidence" value="ECO:0007669"/>
    <property type="project" value="UniProtKB-UniRule"/>
</dbReference>
<organism evidence="9 10">
    <name type="scientific">Halotalea alkalilenta</name>
    <dbReference type="NCBI Taxonomy" id="376489"/>
    <lineage>
        <taxon>Bacteria</taxon>
        <taxon>Pseudomonadati</taxon>
        <taxon>Pseudomonadota</taxon>
        <taxon>Gammaproteobacteria</taxon>
        <taxon>Oceanospirillales</taxon>
        <taxon>Halomonadaceae</taxon>
        <taxon>Halotalea</taxon>
    </lineage>
</organism>
<dbReference type="Pfam" id="PF13500">
    <property type="entry name" value="AAA_26"/>
    <property type="match status" value="1"/>
</dbReference>
<keyword evidence="3 8" id="KW-0479">Metal-binding</keyword>
<evidence type="ECO:0000256" key="7">
    <source>
        <dbReference type="ARBA" id="ARBA00022842"/>
    </source>
</evidence>
<dbReference type="AlphaFoldDB" id="A0A172YFA2"/>
<evidence type="ECO:0000256" key="6">
    <source>
        <dbReference type="ARBA" id="ARBA00022840"/>
    </source>
</evidence>
<evidence type="ECO:0000313" key="10">
    <source>
        <dbReference type="Proteomes" id="UP000077875"/>
    </source>
</evidence>
<dbReference type="EMBL" id="CP015243">
    <property type="protein sequence ID" value="ANF57752.1"/>
    <property type="molecule type" value="Genomic_DNA"/>
</dbReference>
<dbReference type="STRING" id="376489.A5892_09980"/>
<dbReference type="GO" id="GO:0042803">
    <property type="term" value="F:protein homodimerization activity"/>
    <property type="evidence" value="ECO:0007669"/>
    <property type="project" value="UniProtKB-ARBA"/>
</dbReference>
<evidence type="ECO:0000256" key="1">
    <source>
        <dbReference type="ARBA" id="ARBA00022490"/>
    </source>
</evidence>
<comment type="catalytic activity">
    <reaction evidence="8">
        <text>(7R,8S)-7,8-diammoniononanoate + CO2 + ATP = (4R,5S)-dethiobiotin + ADP + phosphate + 3 H(+)</text>
        <dbReference type="Rhea" id="RHEA:15805"/>
        <dbReference type="ChEBI" id="CHEBI:15378"/>
        <dbReference type="ChEBI" id="CHEBI:16526"/>
        <dbReference type="ChEBI" id="CHEBI:30616"/>
        <dbReference type="ChEBI" id="CHEBI:43474"/>
        <dbReference type="ChEBI" id="CHEBI:149469"/>
        <dbReference type="ChEBI" id="CHEBI:149473"/>
        <dbReference type="ChEBI" id="CHEBI:456216"/>
        <dbReference type="EC" id="6.3.3.3"/>
    </reaction>
</comment>
<comment type="similarity">
    <text evidence="8">Belongs to the dethiobiotin synthetase family.</text>
</comment>
<dbReference type="HAMAP" id="MF_00336">
    <property type="entry name" value="BioD"/>
    <property type="match status" value="1"/>
</dbReference>
<gene>
    <name evidence="8" type="primary">bioD</name>
    <name evidence="9" type="ORF">A5892_09980</name>
</gene>
<feature type="binding site" evidence="8">
    <location>
        <position position="118"/>
    </location>
    <ligand>
        <name>Mg(2+)</name>
        <dbReference type="ChEBI" id="CHEBI:18420"/>
    </ligand>
</feature>
<dbReference type="UniPathway" id="UPA00078">
    <property type="reaction ID" value="UER00161"/>
</dbReference>
<feature type="binding site" evidence="8">
    <location>
        <position position="56"/>
    </location>
    <ligand>
        <name>Mg(2+)</name>
        <dbReference type="ChEBI" id="CHEBI:18420"/>
    </ligand>
</feature>
<protein>
    <recommendedName>
        <fullName evidence="8">ATP-dependent dethiobiotin synthetase BioD</fullName>
        <ecNumber evidence="8">6.3.3.3</ecNumber>
    </recommendedName>
    <alternativeName>
        <fullName evidence="8">DTB synthetase</fullName>
        <shortName evidence="8">DTBS</shortName>
    </alternativeName>
    <alternativeName>
        <fullName evidence="8">Dethiobiotin synthase</fullName>
    </alternativeName>
</protein>
<comment type="subcellular location">
    <subcellularLocation>
        <location evidence="8">Cytoplasm</location>
    </subcellularLocation>
</comment>
<dbReference type="Proteomes" id="UP000077875">
    <property type="component" value="Chromosome"/>
</dbReference>
<keyword evidence="1 8" id="KW-0963">Cytoplasm</keyword>
<keyword evidence="2 8" id="KW-0436">Ligase</keyword>
<evidence type="ECO:0000313" key="9">
    <source>
        <dbReference type="EMBL" id="ANF57752.1"/>
    </source>
</evidence>
<evidence type="ECO:0000256" key="3">
    <source>
        <dbReference type="ARBA" id="ARBA00022723"/>
    </source>
</evidence>
<dbReference type="SUPFAM" id="SSF52540">
    <property type="entry name" value="P-loop containing nucleoside triphosphate hydrolases"/>
    <property type="match status" value="1"/>
</dbReference>
<dbReference type="GO" id="GO:0004141">
    <property type="term" value="F:dethiobiotin synthase activity"/>
    <property type="evidence" value="ECO:0007669"/>
    <property type="project" value="UniProtKB-UniRule"/>
</dbReference>
<dbReference type="Gene3D" id="3.40.50.300">
    <property type="entry name" value="P-loop containing nucleotide triphosphate hydrolases"/>
    <property type="match status" value="1"/>
</dbReference>
<dbReference type="RefSeq" id="WP_064122679.1">
    <property type="nucleotide sequence ID" value="NZ_CP015243.1"/>
</dbReference>
<dbReference type="PIRSF" id="PIRSF006755">
    <property type="entry name" value="DTB_synth"/>
    <property type="match status" value="1"/>
</dbReference>
<feature type="active site" evidence="8">
    <location>
        <position position="39"/>
    </location>
</feature>
<comment type="subunit">
    <text evidence="8">Homodimer.</text>
</comment>
<dbReference type="InterPro" id="IPR004472">
    <property type="entry name" value="DTB_synth_BioD"/>
</dbReference>
<dbReference type="NCBIfam" id="TIGR00347">
    <property type="entry name" value="bioD"/>
    <property type="match status" value="1"/>
</dbReference>
<feature type="binding site" evidence="8">
    <location>
        <position position="18"/>
    </location>
    <ligand>
        <name>Mg(2+)</name>
        <dbReference type="ChEBI" id="CHEBI:18420"/>
    </ligand>
</feature>
<comment type="function">
    <text evidence="8">Catalyzes a mechanistically unusual reaction, the ATP-dependent insertion of CO2 between the N7 and N8 nitrogen atoms of 7,8-diaminopelargonic acid (DAPA, also called 7,8-diammoniononanoate) to form a ureido ring.</text>
</comment>
<dbReference type="EC" id="6.3.3.3" evidence="8"/>
<dbReference type="KEGG" id="haa:A5892_09980"/>
<keyword evidence="4 8" id="KW-0547">Nucleotide-binding</keyword>
<accession>A0A172YFA2</accession>
<evidence type="ECO:0000256" key="4">
    <source>
        <dbReference type="ARBA" id="ARBA00022741"/>
    </source>
</evidence>
<comment type="pathway">
    <text evidence="8">Cofactor biosynthesis; biotin biosynthesis; biotin from 7,8-diaminononanoate: step 1/2.</text>
</comment>
<dbReference type="GO" id="GO:0000287">
    <property type="term" value="F:magnesium ion binding"/>
    <property type="evidence" value="ECO:0007669"/>
    <property type="project" value="UniProtKB-UniRule"/>
</dbReference>
<name>A0A172YFA2_9GAMM</name>
<keyword evidence="6 8" id="KW-0067">ATP-binding</keyword>